<evidence type="ECO:0000256" key="1">
    <source>
        <dbReference type="ARBA" id="ARBA00022723"/>
    </source>
</evidence>
<dbReference type="PANTHER" id="PTHR19818:SF137">
    <property type="entry name" value="INO80 COMPLEX SUBUNIT 1"/>
    <property type="match status" value="1"/>
</dbReference>
<dbReference type="InterPro" id="IPR013087">
    <property type="entry name" value="Znf_C2H2_type"/>
</dbReference>
<feature type="region of interest" description="Disordered" evidence="6">
    <location>
        <begin position="221"/>
        <end position="251"/>
    </location>
</feature>
<evidence type="ECO:0000256" key="2">
    <source>
        <dbReference type="ARBA" id="ARBA00022737"/>
    </source>
</evidence>
<evidence type="ECO:0000256" key="4">
    <source>
        <dbReference type="ARBA" id="ARBA00022833"/>
    </source>
</evidence>
<dbReference type="SUPFAM" id="SSF57667">
    <property type="entry name" value="beta-beta-alpha zinc fingers"/>
    <property type="match status" value="1"/>
</dbReference>
<dbReference type="GO" id="GO:0005634">
    <property type="term" value="C:nucleus"/>
    <property type="evidence" value="ECO:0007669"/>
    <property type="project" value="UniProtKB-ARBA"/>
</dbReference>
<dbReference type="SMART" id="SM00355">
    <property type="entry name" value="ZnF_C2H2"/>
    <property type="match status" value="2"/>
</dbReference>
<keyword evidence="9" id="KW-1185">Reference proteome</keyword>
<dbReference type="STRING" id="1314674.A0A0D7AWH7"/>
<dbReference type="AlphaFoldDB" id="A0A0D7AWH7"/>
<gene>
    <name evidence="8" type="ORF">CYLTODRAFT_414919</name>
</gene>
<dbReference type="PANTHER" id="PTHR19818">
    <property type="entry name" value="ZINC FINGER PROTEIN ZIC AND GLI"/>
    <property type="match status" value="1"/>
</dbReference>
<name>A0A0D7AWH7_9AGAR</name>
<dbReference type="GO" id="GO:0000981">
    <property type="term" value="F:DNA-binding transcription factor activity, RNA polymerase II-specific"/>
    <property type="evidence" value="ECO:0007669"/>
    <property type="project" value="UniProtKB-ARBA"/>
</dbReference>
<organism evidence="8 9">
    <name type="scientific">Cylindrobasidium torrendii FP15055 ss-10</name>
    <dbReference type="NCBI Taxonomy" id="1314674"/>
    <lineage>
        <taxon>Eukaryota</taxon>
        <taxon>Fungi</taxon>
        <taxon>Dikarya</taxon>
        <taxon>Basidiomycota</taxon>
        <taxon>Agaricomycotina</taxon>
        <taxon>Agaricomycetes</taxon>
        <taxon>Agaricomycetidae</taxon>
        <taxon>Agaricales</taxon>
        <taxon>Marasmiineae</taxon>
        <taxon>Physalacriaceae</taxon>
        <taxon>Cylindrobasidium</taxon>
    </lineage>
</organism>
<keyword evidence="2" id="KW-0677">Repeat</keyword>
<dbReference type="Gene3D" id="3.30.160.60">
    <property type="entry name" value="Classic Zinc Finger"/>
    <property type="match status" value="2"/>
</dbReference>
<sequence>MTETTTRRNGIWVGRVSEEDHVGQNKSTYTCDWASCSRRGIPQSSRFALTAHLRAHTGERPFICPDPACDAEFTRSDALAKHLRAQHGEELPIPRRGSRKRKRVEGDMEGRTLESTGSPRGTFHAEEEPMSIPIGLEIDPATGLVAGRTLAHTAYLVYKAKYVWVARENKCLRRELEEVKAQVSMHRIAKDEDLRRVAEGMFGRDEVTGIFEPTRRCHRQGRVLSHRSSRKGSKKEVIGGREQPVPKPSTRPPRFFLQPWIFGPGYRWSSADDAGIGNVDHLIRDSNNSTGWYTKFEFNTLLGHPNTPVPSAGLSSASATVPTAGIGSNSVASEGNVRRSRTSTQLTRHPREDFKWQESSEESIERQFLVTWTPSTGLSDREFVSGVPMERLLRQQPYVNDTNGDNCGWCNAPAHHARHIRRSTRVAYVDLPLLVLAQVGCAPSTARFHDQEKAESVKQYTAWATFTGYGKEARLATAIRPSFRSRRVG</sequence>
<evidence type="ECO:0000256" key="3">
    <source>
        <dbReference type="ARBA" id="ARBA00022771"/>
    </source>
</evidence>
<dbReference type="GO" id="GO:0008270">
    <property type="term" value="F:zinc ion binding"/>
    <property type="evidence" value="ECO:0007669"/>
    <property type="project" value="UniProtKB-KW"/>
</dbReference>
<dbReference type="PROSITE" id="PS00028">
    <property type="entry name" value="ZINC_FINGER_C2H2_1"/>
    <property type="match status" value="1"/>
</dbReference>
<evidence type="ECO:0000259" key="7">
    <source>
        <dbReference type="PROSITE" id="PS50157"/>
    </source>
</evidence>
<feature type="region of interest" description="Disordered" evidence="6">
    <location>
        <begin position="85"/>
        <end position="125"/>
    </location>
</feature>
<feature type="domain" description="C2H2-type" evidence="7">
    <location>
        <begin position="29"/>
        <end position="61"/>
    </location>
</feature>
<reference evidence="8 9" key="1">
    <citation type="journal article" date="2015" name="Fungal Genet. Biol.">
        <title>Evolution of novel wood decay mechanisms in Agaricales revealed by the genome sequences of Fistulina hepatica and Cylindrobasidium torrendii.</title>
        <authorList>
            <person name="Floudas D."/>
            <person name="Held B.W."/>
            <person name="Riley R."/>
            <person name="Nagy L.G."/>
            <person name="Koehler G."/>
            <person name="Ransdell A.S."/>
            <person name="Younus H."/>
            <person name="Chow J."/>
            <person name="Chiniquy J."/>
            <person name="Lipzen A."/>
            <person name="Tritt A."/>
            <person name="Sun H."/>
            <person name="Haridas S."/>
            <person name="LaButti K."/>
            <person name="Ohm R.A."/>
            <person name="Kues U."/>
            <person name="Blanchette R.A."/>
            <person name="Grigoriev I.V."/>
            <person name="Minto R.E."/>
            <person name="Hibbett D.S."/>
        </authorList>
    </citation>
    <scope>NUCLEOTIDE SEQUENCE [LARGE SCALE GENOMIC DNA]</scope>
    <source>
        <strain evidence="8 9">FP15055 ss-10</strain>
    </source>
</reference>
<protein>
    <recommendedName>
        <fullName evidence="7">C2H2-type domain-containing protein</fullName>
    </recommendedName>
</protein>
<keyword evidence="3 5" id="KW-0863">Zinc-finger</keyword>
<feature type="compositionally biased region" description="Basic residues" evidence="6">
    <location>
        <begin position="221"/>
        <end position="233"/>
    </location>
</feature>
<feature type="domain" description="C2H2-type" evidence="7">
    <location>
        <begin position="62"/>
        <end position="92"/>
    </location>
</feature>
<dbReference type="Proteomes" id="UP000054007">
    <property type="component" value="Unassembled WGS sequence"/>
</dbReference>
<keyword evidence="4" id="KW-0862">Zinc</keyword>
<evidence type="ECO:0000256" key="6">
    <source>
        <dbReference type="SAM" id="MobiDB-lite"/>
    </source>
</evidence>
<keyword evidence="1" id="KW-0479">Metal-binding</keyword>
<dbReference type="GO" id="GO:0045944">
    <property type="term" value="P:positive regulation of transcription by RNA polymerase II"/>
    <property type="evidence" value="ECO:0007669"/>
    <property type="project" value="UniProtKB-ARBA"/>
</dbReference>
<dbReference type="PROSITE" id="PS50157">
    <property type="entry name" value="ZINC_FINGER_C2H2_2"/>
    <property type="match status" value="2"/>
</dbReference>
<dbReference type="InterPro" id="IPR050329">
    <property type="entry name" value="GLI_C2H2-zinc-finger"/>
</dbReference>
<dbReference type="OrthoDB" id="3437960at2759"/>
<dbReference type="FunFam" id="3.30.160.60:FF:000201">
    <property type="entry name" value="C2H2 finger domain protein (Gli3)"/>
    <property type="match status" value="1"/>
</dbReference>
<evidence type="ECO:0000313" key="9">
    <source>
        <dbReference type="Proteomes" id="UP000054007"/>
    </source>
</evidence>
<dbReference type="GO" id="GO:0000976">
    <property type="term" value="F:transcription cis-regulatory region binding"/>
    <property type="evidence" value="ECO:0007669"/>
    <property type="project" value="UniProtKB-ARBA"/>
</dbReference>
<dbReference type="EMBL" id="KN880814">
    <property type="protein sequence ID" value="KIY62184.1"/>
    <property type="molecule type" value="Genomic_DNA"/>
</dbReference>
<evidence type="ECO:0000313" key="8">
    <source>
        <dbReference type="EMBL" id="KIY62184.1"/>
    </source>
</evidence>
<accession>A0A0D7AWH7</accession>
<proteinExistence type="predicted"/>
<feature type="region of interest" description="Disordered" evidence="6">
    <location>
        <begin position="326"/>
        <end position="357"/>
    </location>
</feature>
<dbReference type="InterPro" id="IPR036236">
    <property type="entry name" value="Znf_C2H2_sf"/>
</dbReference>
<evidence type="ECO:0000256" key="5">
    <source>
        <dbReference type="PROSITE-ProRule" id="PRU00042"/>
    </source>
</evidence>